<evidence type="ECO:0000256" key="6">
    <source>
        <dbReference type="ARBA" id="ARBA00022989"/>
    </source>
</evidence>
<dbReference type="InterPro" id="IPR001873">
    <property type="entry name" value="ENaC"/>
</dbReference>
<dbReference type="AlphaFoldDB" id="A0A8X7C124"/>
<evidence type="ECO:0000256" key="3">
    <source>
        <dbReference type="ARBA" id="ARBA00022448"/>
    </source>
</evidence>
<evidence type="ECO:0000256" key="4">
    <source>
        <dbReference type="ARBA" id="ARBA00022461"/>
    </source>
</evidence>
<organism evidence="14 15">
    <name type="scientific">Trichonephila inaurata madagascariensis</name>
    <dbReference type="NCBI Taxonomy" id="2747483"/>
    <lineage>
        <taxon>Eukaryota</taxon>
        <taxon>Metazoa</taxon>
        <taxon>Ecdysozoa</taxon>
        <taxon>Arthropoda</taxon>
        <taxon>Chelicerata</taxon>
        <taxon>Arachnida</taxon>
        <taxon>Araneae</taxon>
        <taxon>Araneomorphae</taxon>
        <taxon>Entelegynae</taxon>
        <taxon>Araneoidea</taxon>
        <taxon>Nephilidae</taxon>
        <taxon>Trichonephila</taxon>
        <taxon>Trichonephila inaurata</taxon>
    </lineage>
</organism>
<evidence type="ECO:0000256" key="13">
    <source>
        <dbReference type="SAM" id="Phobius"/>
    </source>
</evidence>
<protein>
    <submittedName>
        <fullName evidence="14">Uncharacterized protein</fullName>
    </submittedName>
</protein>
<evidence type="ECO:0000313" key="15">
    <source>
        <dbReference type="Proteomes" id="UP000886998"/>
    </source>
</evidence>
<comment type="caution">
    <text evidence="14">The sequence shown here is derived from an EMBL/GenBank/DDBJ whole genome shotgun (WGS) entry which is preliminary data.</text>
</comment>
<keyword evidence="4 12" id="KW-0894">Sodium channel</keyword>
<comment type="similarity">
    <text evidence="2 12">Belongs to the amiloride-sensitive sodium channel (TC 1.A.6) family.</text>
</comment>
<keyword evidence="10 12" id="KW-0739">Sodium transport</keyword>
<evidence type="ECO:0000256" key="7">
    <source>
        <dbReference type="ARBA" id="ARBA00023053"/>
    </source>
</evidence>
<keyword evidence="3 12" id="KW-0813">Transport</keyword>
<proteinExistence type="inferred from homology"/>
<comment type="subcellular location">
    <subcellularLocation>
        <location evidence="1">Membrane</location>
        <topology evidence="1">Multi-pass membrane protein</topology>
    </subcellularLocation>
</comment>
<dbReference type="GO" id="GO:0005886">
    <property type="term" value="C:plasma membrane"/>
    <property type="evidence" value="ECO:0007669"/>
    <property type="project" value="TreeGrafter"/>
</dbReference>
<keyword evidence="11 12" id="KW-0407">Ion channel</keyword>
<dbReference type="OrthoDB" id="6418666at2759"/>
<evidence type="ECO:0000256" key="9">
    <source>
        <dbReference type="ARBA" id="ARBA00023136"/>
    </source>
</evidence>
<dbReference type="Pfam" id="PF00858">
    <property type="entry name" value="ASC"/>
    <property type="match status" value="1"/>
</dbReference>
<keyword evidence="6 13" id="KW-1133">Transmembrane helix</keyword>
<accession>A0A8X7C124</accession>
<keyword evidence="5 12" id="KW-0812">Transmembrane</keyword>
<evidence type="ECO:0000256" key="1">
    <source>
        <dbReference type="ARBA" id="ARBA00004141"/>
    </source>
</evidence>
<dbReference type="Proteomes" id="UP000886998">
    <property type="component" value="Unassembled WGS sequence"/>
</dbReference>
<dbReference type="PANTHER" id="PTHR11690:SF248">
    <property type="entry name" value="PICKPOCKET 17, ISOFORM A"/>
    <property type="match status" value="1"/>
</dbReference>
<feature type="transmembrane region" description="Helical" evidence="13">
    <location>
        <begin position="283"/>
        <end position="305"/>
    </location>
</feature>
<keyword evidence="9 13" id="KW-0472">Membrane</keyword>
<evidence type="ECO:0000256" key="10">
    <source>
        <dbReference type="ARBA" id="ARBA00023201"/>
    </source>
</evidence>
<keyword evidence="15" id="KW-1185">Reference proteome</keyword>
<reference evidence="14" key="1">
    <citation type="submission" date="2020-08" db="EMBL/GenBank/DDBJ databases">
        <title>Multicomponent nature underlies the extraordinary mechanical properties of spider dragline silk.</title>
        <authorList>
            <person name="Kono N."/>
            <person name="Nakamura H."/>
            <person name="Mori M."/>
            <person name="Yoshida Y."/>
            <person name="Ohtoshi R."/>
            <person name="Malay A.D."/>
            <person name="Moran D.A.P."/>
            <person name="Tomita M."/>
            <person name="Numata K."/>
            <person name="Arakawa K."/>
        </authorList>
    </citation>
    <scope>NUCLEOTIDE SEQUENCE</scope>
</reference>
<sequence length="324" mass="37011">MVGIQMENPDSVPLPAVTVCNKNRQVSISLQLEILILEKKFGAKRYAHMCQVFANGLLTETYSVLSTPNTAFPGKQMNRQCWRNILTVPVVNNNGYPNNCVAIETLWGQPDGQQQKLPVTGRAISGQPIRKVRLEAGKSYDIFVNKRVTIRLPAPYKTNCTDYLKLWRRNGGHGPLTGKACAEKCRMESMVKKMGCVHQSVSYPTNYTICESDGLHPAREESYTLRSEVKFDQAEKCNNDVNCEKKDMFLNFIFNRLEIEKFVHEPRYESVEMFSYIGGYMGMWLGISLVALFDFLEILFCLLFYPFRSRNKSKKIAIPRGRFA</sequence>
<evidence type="ECO:0000256" key="8">
    <source>
        <dbReference type="ARBA" id="ARBA00023065"/>
    </source>
</evidence>
<dbReference type="Gene3D" id="1.10.287.770">
    <property type="entry name" value="YojJ-like"/>
    <property type="match status" value="1"/>
</dbReference>
<dbReference type="EMBL" id="BMAV01006748">
    <property type="protein sequence ID" value="GFY48994.1"/>
    <property type="molecule type" value="Genomic_DNA"/>
</dbReference>
<name>A0A8X7C124_9ARAC</name>
<evidence type="ECO:0000256" key="2">
    <source>
        <dbReference type="ARBA" id="ARBA00007193"/>
    </source>
</evidence>
<evidence type="ECO:0000256" key="5">
    <source>
        <dbReference type="ARBA" id="ARBA00022692"/>
    </source>
</evidence>
<dbReference type="GO" id="GO:0015280">
    <property type="term" value="F:ligand-gated sodium channel activity"/>
    <property type="evidence" value="ECO:0007669"/>
    <property type="project" value="TreeGrafter"/>
</dbReference>
<evidence type="ECO:0000256" key="12">
    <source>
        <dbReference type="RuleBase" id="RU000679"/>
    </source>
</evidence>
<evidence type="ECO:0000256" key="11">
    <source>
        <dbReference type="ARBA" id="ARBA00023303"/>
    </source>
</evidence>
<keyword evidence="7" id="KW-0915">Sodium</keyword>
<dbReference type="PANTHER" id="PTHR11690">
    <property type="entry name" value="AMILORIDE-SENSITIVE SODIUM CHANNEL-RELATED"/>
    <property type="match status" value="1"/>
</dbReference>
<gene>
    <name evidence="14" type="primary">AVEN_228817_1</name>
    <name evidence="14" type="ORF">TNIN_270501</name>
</gene>
<evidence type="ECO:0000313" key="14">
    <source>
        <dbReference type="EMBL" id="GFY48994.1"/>
    </source>
</evidence>
<keyword evidence="8 12" id="KW-0406">Ion transport</keyword>